<accession>A0A2H4VRG1</accession>
<dbReference type="InterPro" id="IPR003593">
    <property type="entry name" value="AAA+_ATPase"/>
</dbReference>
<dbReference type="InterPro" id="IPR003439">
    <property type="entry name" value="ABC_transporter-like_ATP-bd"/>
</dbReference>
<keyword evidence="7" id="KW-1185">Reference proteome</keyword>
<gene>
    <name evidence="5" type="ORF">BK009_08425</name>
    <name evidence="6" type="ORF">HG719_05505</name>
</gene>
<dbReference type="InterPro" id="IPR027417">
    <property type="entry name" value="P-loop_NTPase"/>
</dbReference>
<organism evidence="5 7">
    <name type="scientific">Methanobacterium subterraneum</name>
    <dbReference type="NCBI Taxonomy" id="59277"/>
    <lineage>
        <taxon>Archaea</taxon>
        <taxon>Methanobacteriati</taxon>
        <taxon>Methanobacteriota</taxon>
        <taxon>Methanomada group</taxon>
        <taxon>Methanobacteria</taxon>
        <taxon>Methanobacteriales</taxon>
        <taxon>Methanobacteriaceae</taxon>
        <taxon>Methanobacterium</taxon>
    </lineage>
</organism>
<evidence type="ECO:0000256" key="3">
    <source>
        <dbReference type="ARBA" id="ARBA00022840"/>
    </source>
</evidence>
<dbReference type="SMART" id="SM00382">
    <property type="entry name" value="AAA"/>
    <property type="match status" value="1"/>
</dbReference>
<proteinExistence type="predicted"/>
<dbReference type="PROSITE" id="PS50893">
    <property type="entry name" value="ABC_TRANSPORTER_2"/>
    <property type="match status" value="1"/>
</dbReference>
<dbReference type="SUPFAM" id="SSF52540">
    <property type="entry name" value="P-loop containing nucleoside triphosphate hydrolases"/>
    <property type="match status" value="1"/>
</dbReference>
<sequence length="223" mass="24531">MSKDRNIIEIHDLKKSYDDGKIKALNGLNLEVKKGEFLSIMGPSGSGKSTLLNMIGALDVADEGTIKVAGIDLMNTKELNEFRSQEIGFVFQMHNLIPNLTVLENVEIPMYETDLSSSQMHERAMGLLMEVGLEDKADQIPTKLSGGERQRVAIARALVNNPSIILADEPTGSLDSKTGDVILKLMSDLHEKENVTLVMVTHEPYVGNMAERIVNVLDGKIKN</sequence>
<evidence type="ECO:0000256" key="1">
    <source>
        <dbReference type="ARBA" id="ARBA00022448"/>
    </source>
</evidence>
<evidence type="ECO:0000313" key="6">
    <source>
        <dbReference type="EMBL" id="NMO09291.1"/>
    </source>
</evidence>
<dbReference type="GO" id="GO:0022857">
    <property type="term" value="F:transmembrane transporter activity"/>
    <property type="evidence" value="ECO:0007669"/>
    <property type="project" value="TreeGrafter"/>
</dbReference>
<feature type="domain" description="ABC transporter" evidence="4">
    <location>
        <begin position="8"/>
        <end position="223"/>
    </location>
</feature>
<reference evidence="6 8" key="2">
    <citation type="submission" date="2020-04" db="EMBL/GenBank/DDBJ databases">
        <title>Draft genome of Methanobacterium subterraneum isolated from animal feces.</title>
        <authorList>
            <person name="Ouboter H.T."/>
            <person name="Berger S."/>
            <person name="Gungor E."/>
            <person name="Jetten M.S.M."/>
            <person name="Welte C.U."/>
        </authorList>
    </citation>
    <scope>NUCLEOTIDE SEQUENCE [LARGE SCALE GENOMIC DNA]</scope>
    <source>
        <strain evidence="6">HO_2020</strain>
    </source>
</reference>
<evidence type="ECO:0000256" key="2">
    <source>
        <dbReference type="ARBA" id="ARBA00022741"/>
    </source>
</evidence>
<dbReference type="InterPro" id="IPR017911">
    <property type="entry name" value="MacB-like_ATP-bd"/>
</dbReference>
<dbReference type="GO" id="GO:0005524">
    <property type="term" value="F:ATP binding"/>
    <property type="evidence" value="ECO:0007669"/>
    <property type="project" value="UniProtKB-KW"/>
</dbReference>
<dbReference type="InterPro" id="IPR015854">
    <property type="entry name" value="ABC_transpr_LolD-like"/>
</dbReference>
<dbReference type="EMBL" id="CP017768">
    <property type="protein sequence ID" value="AUB60693.1"/>
    <property type="molecule type" value="Genomic_DNA"/>
</dbReference>
<dbReference type="EMBL" id="JABBYL010000020">
    <property type="protein sequence ID" value="NMO09291.1"/>
    <property type="molecule type" value="Genomic_DNA"/>
</dbReference>
<dbReference type="FunFam" id="3.40.50.300:FF:000032">
    <property type="entry name" value="Export ABC transporter ATP-binding protein"/>
    <property type="match status" value="1"/>
</dbReference>
<dbReference type="GO" id="GO:0005886">
    <property type="term" value="C:plasma membrane"/>
    <property type="evidence" value="ECO:0007669"/>
    <property type="project" value="TreeGrafter"/>
</dbReference>
<dbReference type="GeneID" id="35123176"/>
<keyword evidence="2" id="KW-0547">Nucleotide-binding</keyword>
<dbReference type="AlphaFoldDB" id="A0A2H4VRG1"/>
<protein>
    <submittedName>
        <fullName evidence="5">ABC transporter ATP-binding protein</fullName>
    </submittedName>
</protein>
<dbReference type="Proteomes" id="UP000232631">
    <property type="component" value="Chromosome"/>
</dbReference>
<dbReference type="Gene3D" id="3.40.50.300">
    <property type="entry name" value="P-loop containing nucleotide triphosphate hydrolases"/>
    <property type="match status" value="1"/>
</dbReference>
<dbReference type="PROSITE" id="PS00211">
    <property type="entry name" value="ABC_TRANSPORTER_1"/>
    <property type="match status" value="1"/>
</dbReference>
<dbReference type="RefSeq" id="WP_100907112.1">
    <property type="nucleotide sequence ID" value="NZ_CP017768.1"/>
</dbReference>
<dbReference type="Proteomes" id="UP000591058">
    <property type="component" value="Unassembled WGS sequence"/>
</dbReference>
<dbReference type="GO" id="GO:0016887">
    <property type="term" value="F:ATP hydrolysis activity"/>
    <property type="evidence" value="ECO:0007669"/>
    <property type="project" value="InterPro"/>
</dbReference>
<reference evidence="5 7" key="1">
    <citation type="submission" date="2016-10" db="EMBL/GenBank/DDBJ databases">
        <title>Comparative genomics between deep and shallow subseafloor isolates.</title>
        <authorList>
            <person name="Ishii S."/>
            <person name="Miller J.R."/>
            <person name="Sutton G."/>
            <person name="Suzuki S."/>
            <person name="Methe B."/>
            <person name="Inagaki F."/>
            <person name="Imachi H."/>
        </authorList>
    </citation>
    <scope>NUCLEOTIDE SEQUENCE [LARGE SCALE GENOMIC DNA]</scope>
    <source>
        <strain evidence="5 7">A8p</strain>
    </source>
</reference>
<dbReference type="InterPro" id="IPR017871">
    <property type="entry name" value="ABC_transporter-like_CS"/>
</dbReference>
<evidence type="ECO:0000313" key="8">
    <source>
        <dbReference type="Proteomes" id="UP000591058"/>
    </source>
</evidence>
<dbReference type="PANTHER" id="PTHR24220">
    <property type="entry name" value="IMPORT ATP-BINDING PROTEIN"/>
    <property type="match status" value="1"/>
</dbReference>
<keyword evidence="1" id="KW-0813">Transport</keyword>
<evidence type="ECO:0000313" key="5">
    <source>
        <dbReference type="EMBL" id="AUB60693.1"/>
    </source>
</evidence>
<dbReference type="KEGG" id="msub:BK009_08425"/>
<dbReference type="Pfam" id="PF00005">
    <property type="entry name" value="ABC_tran"/>
    <property type="match status" value="1"/>
</dbReference>
<name>A0A2H4VRG1_9EURY</name>
<evidence type="ECO:0000313" key="7">
    <source>
        <dbReference type="Proteomes" id="UP000232631"/>
    </source>
</evidence>
<keyword evidence="3 5" id="KW-0067">ATP-binding</keyword>
<evidence type="ECO:0000259" key="4">
    <source>
        <dbReference type="PROSITE" id="PS50893"/>
    </source>
</evidence>
<dbReference type="GO" id="GO:0098796">
    <property type="term" value="C:membrane protein complex"/>
    <property type="evidence" value="ECO:0007669"/>
    <property type="project" value="UniProtKB-ARBA"/>
</dbReference>
<dbReference type="CDD" id="cd03255">
    <property type="entry name" value="ABC_MJ0796_LolCDE_FtsE"/>
    <property type="match status" value="1"/>
</dbReference>